<protein>
    <submittedName>
        <fullName evidence="3">Polyisoprenoid-binding protein</fullName>
    </submittedName>
</protein>
<proteinExistence type="inferred from homology"/>
<reference evidence="3 4" key="1">
    <citation type="journal article" date="2019" name="Sci. Rep.">
        <title>Sulfobacillus thermotolerans: new insights into resistance and metabolic capacities of acidophilic chemolithotrophs.</title>
        <authorList>
            <person name="Panyushkina A.E."/>
            <person name="Babenko V.V."/>
            <person name="Nikitina A.S."/>
            <person name="Selezneva O.V."/>
            <person name="Tsaplina I.A."/>
            <person name="Letarova M.A."/>
            <person name="Kostryukova E.S."/>
            <person name="Letarov A.V."/>
        </authorList>
    </citation>
    <scope>NUCLEOTIDE SEQUENCE [LARGE SCALE GENOMIC DNA]</scope>
    <source>
        <strain evidence="3 4">Kr1</strain>
    </source>
</reference>
<dbReference type="SUPFAM" id="SSF101874">
    <property type="entry name" value="YceI-like"/>
    <property type="match status" value="1"/>
</dbReference>
<dbReference type="InterPro" id="IPR036761">
    <property type="entry name" value="TTHA0802/YceI-like_sf"/>
</dbReference>
<evidence type="ECO:0000259" key="2">
    <source>
        <dbReference type="SMART" id="SM00867"/>
    </source>
</evidence>
<dbReference type="PANTHER" id="PTHR34406:SF1">
    <property type="entry name" value="PROTEIN YCEI"/>
    <property type="match status" value="1"/>
</dbReference>
<gene>
    <name evidence="3" type="ORF">BXT84_13975</name>
</gene>
<dbReference type="PANTHER" id="PTHR34406">
    <property type="entry name" value="PROTEIN YCEI"/>
    <property type="match status" value="1"/>
</dbReference>
<name>A0ABM6RTY4_9FIRM</name>
<feature type="domain" description="Lipid/polyisoprenoid-binding YceI-like" evidence="2">
    <location>
        <begin position="8"/>
        <end position="177"/>
    </location>
</feature>
<accession>A0ABM6RTY4</accession>
<dbReference type="Proteomes" id="UP000325292">
    <property type="component" value="Chromosome"/>
</dbReference>
<sequence>MATSEIKTWVIDPDHSLAEFSIRHMMISTVRGSFPGLSGEIIADVNDLTTAKAHVSIDVSTVDTRQKDRDAHLRSADFFDVEHYPTMTFDSTNIRRVSENVYDIEGNMTIHGVTKPLVVRAEYMGTSKDPWGNVRAGFSATAELNRKDFGLQWNQALETGGVLVGDKVKLSVELETVLKD</sequence>
<dbReference type="SMART" id="SM00867">
    <property type="entry name" value="YceI"/>
    <property type="match status" value="1"/>
</dbReference>
<comment type="similarity">
    <text evidence="1">Belongs to the UPF0312 family.</text>
</comment>
<dbReference type="Gene3D" id="2.40.128.110">
    <property type="entry name" value="Lipid/polyisoprenoid-binding, YceI-like"/>
    <property type="match status" value="1"/>
</dbReference>
<keyword evidence="4" id="KW-1185">Reference proteome</keyword>
<evidence type="ECO:0000256" key="1">
    <source>
        <dbReference type="ARBA" id="ARBA00008812"/>
    </source>
</evidence>
<dbReference type="InterPro" id="IPR007372">
    <property type="entry name" value="Lipid/polyisoprenoid-bd_YceI"/>
</dbReference>
<evidence type="ECO:0000313" key="4">
    <source>
        <dbReference type="Proteomes" id="UP000325292"/>
    </source>
</evidence>
<organism evidence="3 4">
    <name type="scientific">Sulfobacillus thermotolerans</name>
    <dbReference type="NCBI Taxonomy" id="338644"/>
    <lineage>
        <taxon>Bacteria</taxon>
        <taxon>Bacillati</taxon>
        <taxon>Bacillota</taxon>
        <taxon>Clostridia</taxon>
        <taxon>Eubacteriales</taxon>
        <taxon>Clostridiales Family XVII. Incertae Sedis</taxon>
        <taxon>Sulfobacillus</taxon>
    </lineage>
</organism>
<dbReference type="Pfam" id="PF04264">
    <property type="entry name" value="YceI"/>
    <property type="match status" value="1"/>
</dbReference>
<dbReference type="EMBL" id="CP019454">
    <property type="protein sequence ID" value="AUW94923.1"/>
    <property type="molecule type" value="Genomic_DNA"/>
</dbReference>
<evidence type="ECO:0000313" key="3">
    <source>
        <dbReference type="EMBL" id="AUW94923.1"/>
    </source>
</evidence>